<protein>
    <recommendedName>
        <fullName evidence="3">PROP1-like PPR domain-containing protein</fullName>
    </recommendedName>
</protein>
<accession>S9W8T9</accession>
<dbReference type="PANTHER" id="PTHR47936">
    <property type="entry name" value="PPR_LONG DOMAIN-CONTAINING PROTEIN"/>
    <property type="match status" value="1"/>
</dbReference>
<dbReference type="NCBIfam" id="TIGR00756">
    <property type="entry name" value="PPR"/>
    <property type="match status" value="3"/>
</dbReference>
<keyword evidence="6" id="KW-1185">Reference proteome</keyword>
<reference evidence="4" key="2">
    <citation type="submission" date="2013-03" db="EMBL/GenBank/DDBJ databases">
        <authorList>
            <person name="Motta M.C.M."/>
            <person name="Martins A.C.A."/>
            <person name="Preta C.M.C.C."/>
            <person name="Silva R."/>
            <person name="de Souza S.S."/>
            <person name="Klein C.C."/>
            <person name="de Almeida L.G.P."/>
            <person name="Cunha O.L."/>
            <person name="Colabardini A.C."/>
            <person name="Lima B.A."/>
            <person name="Machado C.R."/>
            <person name="Soares C.M.A."/>
            <person name="de Menezes C.B.A."/>
            <person name="Bartolomeu D.C."/>
            <person name="Grisard E.C."/>
            <person name="Fantinatti-Garboggini F."/>
            <person name="Rodrigues-Luiz G.F."/>
            <person name="Wagner G."/>
            <person name="Goldman G.H."/>
            <person name="Fietto J.L.R."/>
            <person name="Ciapina L.P."/>
            <person name="Brocchi M."/>
            <person name="Elias M.C."/>
            <person name="Goldman M.H.S."/>
            <person name="Sagot M.-F."/>
            <person name="Pereira M."/>
            <person name="Stoco P.H."/>
            <person name="Teixeira S.M.R."/>
            <person name="de Mendonca-Neto R.P."/>
            <person name="Maciel T.E.F."/>
            <person name="Mendes T.A.O."/>
            <person name="Urmenyi T.P."/>
            <person name="Teixeira M.M.G."/>
            <person name="de Camargo E.F.P."/>
            <person name="de Sousa W."/>
            <person name="Schenkman S."/>
            <person name="de Vasconcelos A.T.R."/>
        </authorList>
    </citation>
    <scope>NUCLEOTIDE SEQUENCE</scope>
</reference>
<organism evidence="4 6">
    <name type="scientific">Strigomonas culicis</name>
    <dbReference type="NCBI Taxonomy" id="28005"/>
    <lineage>
        <taxon>Eukaryota</taxon>
        <taxon>Discoba</taxon>
        <taxon>Euglenozoa</taxon>
        <taxon>Kinetoplastea</taxon>
        <taxon>Metakinetoplastina</taxon>
        <taxon>Trypanosomatida</taxon>
        <taxon>Trypanosomatidae</taxon>
        <taxon>Strigomonadinae</taxon>
        <taxon>Strigomonas</taxon>
    </lineage>
</organism>
<dbReference type="Pfam" id="PF13041">
    <property type="entry name" value="PPR_2"/>
    <property type="match status" value="1"/>
</dbReference>
<evidence type="ECO:0000259" key="3">
    <source>
        <dbReference type="Pfam" id="PF17177"/>
    </source>
</evidence>
<feature type="repeat" description="PPR" evidence="2">
    <location>
        <begin position="50"/>
        <end position="84"/>
    </location>
</feature>
<reference evidence="4 6" key="1">
    <citation type="journal article" date="2013" name="PLoS ONE">
        <title>Predicting the Proteins of Angomonas deanei, Strigomonas culicis and Their Respective Endosymbionts Reveals New Aspects of the Trypanosomatidae Family.</title>
        <authorList>
            <person name="Motta M.C."/>
            <person name="Martins A.C."/>
            <person name="de Souza S.S."/>
            <person name="Catta-Preta C.M."/>
            <person name="Silva R."/>
            <person name="Klein C.C."/>
            <person name="de Almeida L.G."/>
            <person name="de Lima Cunha O."/>
            <person name="Ciapina L.P."/>
            <person name="Brocchi M."/>
            <person name="Colabardini A.C."/>
            <person name="de Araujo Lima B."/>
            <person name="Machado C.R."/>
            <person name="de Almeida Soares C.M."/>
            <person name="Probst C.M."/>
            <person name="de Menezes C.B."/>
            <person name="Thompson C.E."/>
            <person name="Bartholomeu D.C."/>
            <person name="Gradia D.F."/>
            <person name="Pavoni D.P."/>
            <person name="Grisard E.C."/>
            <person name="Fantinatti-Garboggini F."/>
            <person name="Marchini F.K."/>
            <person name="Rodrigues-Luiz G.F."/>
            <person name="Wagner G."/>
            <person name="Goldman G.H."/>
            <person name="Fietto J.L."/>
            <person name="Elias M.C."/>
            <person name="Goldman M.H."/>
            <person name="Sagot M.F."/>
            <person name="Pereira M."/>
            <person name="Stoco P.H."/>
            <person name="de Mendonca-Neto R.P."/>
            <person name="Teixeira S.M."/>
            <person name="Maciel T.E."/>
            <person name="de Oliveira Mendes T.A."/>
            <person name="Urmenyi T.P."/>
            <person name="de Souza W."/>
            <person name="Schenkman S."/>
            <person name="de Vasconcelos A.T."/>
        </authorList>
    </citation>
    <scope>NUCLEOTIDE SEQUENCE [LARGE SCALE GENOMIC DNA]</scope>
</reference>
<dbReference type="EMBL" id="ATMH01002900">
    <property type="protein sequence ID" value="EPY32260.1"/>
    <property type="molecule type" value="Genomic_DNA"/>
</dbReference>
<keyword evidence="1" id="KW-0677">Repeat</keyword>
<evidence type="ECO:0000256" key="1">
    <source>
        <dbReference type="ARBA" id="ARBA00022737"/>
    </source>
</evidence>
<feature type="domain" description="PROP1-like PPR" evidence="3">
    <location>
        <begin position="53"/>
        <end position="170"/>
    </location>
</feature>
<sequence>MSALQPNKIAGIASRRITEELTTLCRTGNWEVALTTLKQMETQTSIVQQNVFHYTTVINACARAGQVQQALALFQEMKARQIRPNVFTYTAIIAACGQAGSLDTALRTFAEMRLADVPPNVKTVTALITACARSGKWEKSFHLLDQCEEMLIAPNVRTYTAAMEGCRRAGVCAPALRLLATKMNSPANVRPNAITYNTALGCCLAARQVEAAQRVFAQMVADGYEPIEYTRSMLLELFEDAGLTEAAAAVQDMPVRERRGHVRGFVPDSDPVTAMRAVQQADGA</sequence>
<evidence type="ECO:0000313" key="4">
    <source>
        <dbReference type="EMBL" id="EPY32260.1"/>
    </source>
</evidence>
<comment type="caution">
    <text evidence="4">The sequence shown here is derived from an EMBL/GenBank/DDBJ whole genome shotgun (WGS) entry which is preliminary data.</text>
</comment>
<dbReference type="InterPro" id="IPR033443">
    <property type="entry name" value="PROP1-like_PPR_dom"/>
</dbReference>
<evidence type="ECO:0000313" key="6">
    <source>
        <dbReference type="Proteomes" id="UP000015354"/>
    </source>
</evidence>
<dbReference type="PANTHER" id="PTHR47936:SF1">
    <property type="entry name" value="PENTATRICOPEPTIDE REPEAT-CONTAINING PROTEIN GUN1, CHLOROPLASTIC"/>
    <property type="match status" value="1"/>
</dbReference>
<evidence type="ECO:0000313" key="5">
    <source>
        <dbReference type="EMBL" id="EPY33843.1"/>
    </source>
</evidence>
<dbReference type="Pfam" id="PF17177">
    <property type="entry name" value="PPR_long"/>
    <property type="match status" value="1"/>
</dbReference>
<gene>
    <name evidence="5" type="ORF">STCU_01923</name>
    <name evidence="4" type="ORF">STCU_02900</name>
</gene>
<dbReference type="EMBL" id="ATMH01001923">
    <property type="protein sequence ID" value="EPY33843.1"/>
    <property type="molecule type" value="Genomic_DNA"/>
</dbReference>
<dbReference type="Gene3D" id="1.25.40.10">
    <property type="entry name" value="Tetratricopeptide repeat domain"/>
    <property type="match status" value="2"/>
</dbReference>
<proteinExistence type="predicted"/>
<dbReference type="PROSITE" id="PS51375">
    <property type="entry name" value="PPR"/>
    <property type="match status" value="4"/>
</dbReference>
<dbReference type="OrthoDB" id="424777at2759"/>
<dbReference type="AlphaFoldDB" id="S9W8T9"/>
<dbReference type="Proteomes" id="UP000015354">
    <property type="component" value="Unassembled WGS sequence"/>
</dbReference>
<dbReference type="InterPro" id="IPR011990">
    <property type="entry name" value="TPR-like_helical_dom_sf"/>
</dbReference>
<feature type="repeat" description="PPR" evidence="2">
    <location>
        <begin position="85"/>
        <end position="119"/>
    </location>
</feature>
<evidence type="ECO:0000256" key="2">
    <source>
        <dbReference type="PROSITE-ProRule" id="PRU00708"/>
    </source>
</evidence>
<feature type="repeat" description="PPR" evidence="2">
    <location>
        <begin position="192"/>
        <end position="226"/>
    </location>
</feature>
<dbReference type="InterPro" id="IPR002885">
    <property type="entry name" value="PPR_rpt"/>
</dbReference>
<name>S9W8T9_9TRYP</name>
<feature type="repeat" description="PPR" evidence="2">
    <location>
        <begin position="120"/>
        <end position="154"/>
    </location>
</feature>